<accession>A0A8J2VG33</accession>
<evidence type="ECO:0000256" key="12">
    <source>
        <dbReference type="HAMAP-Rule" id="MF_01569"/>
    </source>
</evidence>
<dbReference type="SUPFAM" id="SSF55681">
    <property type="entry name" value="Class II aaRS and biotin synthetases"/>
    <property type="match status" value="1"/>
</dbReference>
<dbReference type="FunFam" id="3.30.930.10:FF:000066">
    <property type="entry name" value="Proline--tRNA ligase"/>
    <property type="match status" value="1"/>
</dbReference>
<dbReference type="FunFam" id="3.30.930.10:FF:000065">
    <property type="entry name" value="Proline--tRNA ligase"/>
    <property type="match status" value="1"/>
</dbReference>
<dbReference type="InterPro" id="IPR004500">
    <property type="entry name" value="Pro-tRNA-synth_IIa_bac-type"/>
</dbReference>
<dbReference type="PANTHER" id="PTHR42753:SF2">
    <property type="entry name" value="PROLINE--TRNA LIGASE"/>
    <property type="match status" value="1"/>
</dbReference>
<dbReference type="GO" id="GO:0005829">
    <property type="term" value="C:cytosol"/>
    <property type="evidence" value="ECO:0007669"/>
    <property type="project" value="TreeGrafter"/>
</dbReference>
<keyword evidence="8 12" id="KW-0030">Aminoacyl-tRNA synthetase</keyword>
<dbReference type="GO" id="GO:0016740">
    <property type="term" value="F:transferase activity"/>
    <property type="evidence" value="ECO:0007669"/>
    <property type="project" value="UniProtKB-ARBA"/>
</dbReference>
<dbReference type="InterPro" id="IPR002314">
    <property type="entry name" value="aa-tRNA-synt_IIb"/>
</dbReference>
<dbReference type="InterPro" id="IPR023717">
    <property type="entry name" value="Pro-tRNA-Synthase_IIa_type1"/>
</dbReference>
<dbReference type="PRINTS" id="PR01046">
    <property type="entry name" value="TRNASYNTHPRO"/>
</dbReference>
<comment type="similarity">
    <text evidence="11 12">Belongs to the class-II aminoacyl-tRNA synthetase family. ProS type 1 subfamily.</text>
</comment>
<dbReference type="SUPFAM" id="SSF55826">
    <property type="entry name" value="YbaK/ProRS associated domain"/>
    <property type="match status" value="1"/>
</dbReference>
<name>A0A8J2VG33_9BACL</name>
<keyword evidence="4 12" id="KW-0436">Ligase</keyword>
<dbReference type="Gene3D" id="3.40.50.800">
    <property type="entry name" value="Anticodon-binding domain"/>
    <property type="match status" value="1"/>
</dbReference>
<dbReference type="GO" id="GO:0005524">
    <property type="term" value="F:ATP binding"/>
    <property type="evidence" value="ECO:0007669"/>
    <property type="project" value="UniProtKB-UniRule"/>
</dbReference>
<dbReference type="Gene3D" id="3.30.930.10">
    <property type="entry name" value="Bira Bifunctional Protein, Domain 2"/>
    <property type="match status" value="2"/>
</dbReference>
<evidence type="ECO:0000256" key="3">
    <source>
        <dbReference type="ARBA" id="ARBA00022490"/>
    </source>
</evidence>
<evidence type="ECO:0000256" key="1">
    <source>
        <dbReference type="ARBA" id="ARBA00004496"/>
    </source>
</evidence>
<evidence type="ECO:0000313" key="15">
    <source>
        <dbReference type="Proteomes" id="UP000625210"/>
    </source>
</evidence>
<reference evidence="14" key="2">
    <citation type="submission" date="2020-09" db="EMBL/GenBank/DDBJ databases">
        <authorList>
            <person name="Sun Q."/>
            <person name="Zhou Y."/>
        </authorList>
    </citation>
    <scope>NUCLEOTIDE SEQUENCE</scope>
    <source>
        <strain evidence="14">CGMCC 1.15179</strain>
    </source>
</reference>
<feature type="domain" description="Aminoacyl-transfer RNA synthetases class-II family profile" evidence="13">
    <location>
        <begin position="38"/>
        <end position="467"/>
    </location>
</feature>
<keyword evidence="15" id="KW-1185">Reference proteome</keyword>
<comment type="function">
    <text evidence="10 12">Catalyzes the attachment of proline to tRNA(Pro) in a two-step reaction: proline is first activated by ATP to form Pro-AMP and then transferred to the acceptor end of tRNA(Pro). As ProRS can inadvertently accommodate and process non-cognate amino acids such as alanine and cysteine, to avoid such errors it has two additional distinct editing activities against alanine. One activity is designated as 'pretransfer' editing and involves the tRNA(Pro)-independent hydrolysis of activated Ala-AMP. The other activity is designated 'posttransfer' editing and involves deacylation of mischarged Ala-tRNA(Pro). The misacylated Cys-tRNA(Pro) is not edited by ProRS.</text>
</comment>
<dbReference type="GO" id="GO:0004827">
    <property type="term" value="F:proline-tRNA ligase activity"/>
    <property type="evidence" value="ECO:0007669"/>
    <property type="project" value="UniProtKB-UniRule"/>
</dbReference>
<dbReference type="CDD" id="cd00861">
    <property type="entry name" value="ProRS_anticodon_short"/>
    <property type="match status" value="1"/>
</dbReference>
<evidence type="ECO:0000256" key="11">
    <source>
        <dbReference type="ARBA" id="ARBA00060755"/>
    </source>
</evidence>
<sequence>MRQKSMLIPTLRTVGAEAEMASHRLMLRAGMIRQLAAGVYTYLPLGYRSLAKVEQIVREEMDRIGAQELLLPALNPAELWQETGRWENYGAELVKLKDRHDRDFLLGPTHEEVITDLLRNEVNSYKKLPLSLYQIQTKFRDERRPRSGLLRGREFLMKDAYSFHADRDSLDATYKDMYEAYHRIFERCGLDFRAVEADAGAIGGKGTHEFMVMADSGEDTLALCEACDYAANLEMAEAKREEETAVQPAGDIPAPEKAVTPKASTIEEVARFLDVKPIQVVKSLLFVADEEPVLVLVRGDHDVNDVKVKNVLDATVCELADEETVRRVTGAPTGYAGPIGLKEDVKILADHAVKGMAEAVVGANENEHHLLHVVPGRDFEPQYADLRNVQEGDRCPRCGSRIRFARGIEVGHVFKLGTRYSEAMRATFLDQNGKEQPYIMGCYGIGVSRVVAAIIEQHHDDNGILWPLNVAPFQVHLIAVNMKNEEQAKLAEDLYAQLQQAGIEVLFDDRQERAGVKFKDADLIGIPLRITVGGKASEGLVEYKFRRNGESGDLVAGELLSQLPELLRRVDEA</sequence>
<dbReference type="GO" id="GO:0002161">
    <property type="term" value="F:aminoacyl-tRNA deacylase activity"/>
    <property type="evidence" value="ECO:0007669"/>
    <property type="project" value="InterPro"/>
</dbReference>
<dbReference type="InterPro" id="IPR036621">
    <property type="entry name" value="Anticodon-bd_dom_sf"/>
</dbReference>
<dbReference type="RefSeq" id="WP_188648636.1">
    <property type="nucleotide sequence ID" value="NZ_BMHQ01000011.1"/>
</dbReference>
<dbReference type="InterPro" id="IPR007214">
    <property type="entry name" value="YbaK/aa-tRNA-synth-assoc-dom"/>
</dbReference>
<dbReference type="HAMAP" id="MF_01569">
    <property type="entry name" value="Pro_tRNA_synth_type1"/>
    <property type="match status" value="1"/>
</dbReference>
<dbReference type="InterPro" id="IPR044140">
    <property type="entry name" value="ProRS_anticodon_short"/>
</dbReference>
<dbReference type="InterPro" id="IPR050062">
    <property type="entry name" value="Pro-tRNA_synthetase"/>
</dbReference>
<proteinExistence type="inferred from homology"/>
<dbReference type="Pfam" id="PF00587">
    <property type="entry name" value="tRNA-synt_2b"/>
    <property type="match status" value="1"/>
</dbReference>
<dbReference type="Proteomes" id="UP000625210">
    <property type="component" value="Unassembled WGS sequence"/>
</dbReference>
<dbReference type="EC" id="6.1.1.15" evidence="12"/>
<reference evidence="14" key="1">
    <citation type="journal article" date="2014" name="Int. J. Syst. Evol. Microbiol.">
        <title>Complete genome sequence of Corynebacterium casei LMG S-19264T (=DSM 44701T), isolated from a smear-ripened cheese.</title>
        <authorList>
            <consortium name="US DOE Joint Genome Institute (JGI-PGF)"/>
            <person name="Walter F."/>
            <person name="Albersmeier A."/>
            <person name="Kalinowski J."/>
            <person name="Ruckert C."/>
        </authorList>
    </citation>
    <scope>NUCLEOTIDE SEQUENCE</scope>
    <source>
        <strain evidence="14">CGMCC 1.15179</strain>
    </source>
</reference>
<evidence type="ECO:0000256" key="6">
    <source>
        <dbReference type="ARBA" id="ARBA00022840"/>
    </source>
</evidence>
<evidence type="ECO:0000256" key="9">
    <source>
        <dbReference type="ARBA" id="ARBA00047671"/>
    </source>
</evidence>
<dbReference type="PANTHER" id="PTHR42753">
    <property type="entry name" value="MITOCHONDRIAL RIBOSOME PROTEIN L39/PROLYL-TRNA LIGASE FAMILY MEMBER"/>
    <property type="match status" value="1"/>
</dbReference>
<dbReference type="SUPFAM" id="SSF52954">
    <property type="entry name" value="Class II aaRS ABD-related"/>
    <property type="match status" value="1"/>
</dbReference>
<keyword evidence="5 12" id="KW-0547">Nucleotide-binding</keyword>
<evidence type="ECO:0000256" key="10">
    <source>
        <dbReference type="ARBA" id="ARBA00053664"/>
    </source>
</evidence>
<dbReference type="InterPro" id="IPR004154">
    <property type="entry name" value="Anticodon-bd"/>
</dbReference>
<dbReference type="InterPro" id="IPR036754">
    <property type="entry name" value="YbaK/aa-tRNA-synt-asso_dom_sf"/>
</dbReference>
<dbReference type="GO" id="GO:0006433">
    <property type="term" value="P:prolyl-tRNA aminoacylation"/>
    <property type="evidence" value="ECO:0007669"/>
    <property type="project" value="UniProtKB-UniRule"/>
</dbReference>
<evidence type="ECO:0000256" key="7">
    <source>
        <dbReference type="ARBA" id="ARBA00022917"/>
    </source>
</evidence>
<evidence type="ECO:0000256" key="4">
    <source>
        <dbReference type="ARBA" id="ARBA00022598"/>
    </source>
</evidence>
<dbReference type="PIRSF" id="PIRSF001535">
    <property type="entry name" value="ProRS_1"/>
    <property type="match status" value="1"/>
</dbReference>
<keyword evidence="6 12" id="KW-0067">ATP-binding</keyword>
<dbReference type="CDD" id="cd00779">
    <property type="entry name" value="ProRS_core_prok"/>
    <property type="match status" value="1"/>
</dbReference>
<keyword evidence="7 12" id="KW-0648">Protein biosynthesis</keyword>
<evidence type="ECO:0000259" key="13">
    <source>
        <dbReference type="PROSITE" id="PS50862"/>
    </source>
</evidence>
<comment type="catalytic activity">
    <reaction evidence="9 12">
        <text>tRNA(Pro) + L-proline + ATP = L-prolyl-tRNA(Pro) + AMP + diphosphate</text>
        <dbReference type="Rhea" id="RHEA:14305"/>
        <dbReference type="Rhea" id="RHEA-COMP:9700"/>
        <dbReference type="Rhea" id="RHEA-COMP:9702"/>
        <dbReference type="ChEBI" id="CHEBI:30616"/>
        <dbReference type="ChEBI" id="CHEBI:33019"/>
        <dbReference type="ChEBI" id="CHEBI:60039"/>
        <dbReference type="ChEBI" id="CHEBI:78442"/>
        <dbReference type="ChEBI" id="CHEBI:78532"/>
        <dbReference type="ChEBI" id="CHEBI:456215"/>
        <dbReference type="EC" id="6.1.1.15"/>
    </reaction>
</comment>
<evidence type="ECO:0000256" key="5">
    <source>
        <dbReference type="ARBA" id="ARBA00022741"/>
    </source>
</evidence>
<evidence type="ECO:0000256" key="8">
    <source>
        <dbReference type="ARBA" id="ARBA00023146"/>
    </source>
</evidence>
<dbReference type="InterPro" id="IPR033730">
    <property type="entry name" value="ProRS_core_prok"/>
</dbReference>
<dbReference type="Pfam" id="PF03129">
    <property type="entry name" value="HGTP_anticodon"/>
    <property type="match status" value="1"/>
</dbReference>
<dbReference type="EMBL" id="BMHQ01000011">
    <property type="protein sequence ID" value="GGE25213.1"/>
    <property type="molecule type" value="Genomic_DNA"/>
</dbReference>
<dbReference type="NCBIfam" id="TIGR00409">
    <property type="entry name" value="proS_fam_II"/>
    <property type="match status" value="1"/>
</dbReference>
<keyword evidence="3 12" id="KW-0963">Cytoplasm</keyword>
<evidence type="ECO:0000313" key="14">
    <source>
        <dbReference type="EMBL" id="GGE25213.1"/>
    </source>
</evidence>
<dbReference type="FunFam" id="3.40.50.800:FF:000011">
    <property type="entry name" value="Proline--tRNA ligase"/>
    <property type="match status" value="1"/>
</dbReference>
<evidence type="ECO:0000256" key="2">
    <source>
        <dbReference type="ARBA" id="ARBA00011738"/>
    </source>
</evidence>
<gene>
    <name evidence="14" type="primary">proS1</name>
    <name evidence="12" type="synonym">proS</name>
    <name evidence="14" type="ORF">GCM10011571_29240</name>
</gene>
<dbReference type="AlphaFoldDB" id="A0A8J2VG33"/>
<dbReference type="CDD" id="cd04334">
    <property type="entry name" value="ProRS-INS"/>
    <property type="match status" value="1"/>
</dbReference>
<dbReference type="InterPro" id="IPR045864">
    <property type="entry name" value="aa-tRNA-synth_II/BPL/LPL"/>
</dbReference>
<dbReference type="InterPro" id="IPR002316">
    <property type="entry name" value="Pro-tRNA-ligase_IIa"/>
</dbReference>
<comment type="subunit">
    <text evidence="2 12">Homodimer.</text>
</comment>
<comment type="subcellular location">
    <subcellularLocation>
        <location evidence="1 12">Cytoplasm</location>
    </subcellularLocation>
</comment>
<dbReference type="Pfam" id="PF04073">
    <property type="entry name" value="tRNA_edit"/>
    <property type="match status" value="1"/>
</dbReference>
<comment type="domain">
    <text evidence="12">Consists of three domains: the N-terminal catalytic domain, the editing domain and the C-terminal anticodon-binding domain.</text>
</comment>
<dbReference type="InterPro" id="IPR006195">
    <property type="entry name" value="aa-tRNA-synth_II"/>
</dbReference>
<dbReference type="GO" id="GO:0140096">
    <property type="term" value="F:catalytic activity, acting on a protein"/>
    <property type="evidence" value="ECO:0007669"/>
    <property type="project" value="UniProtKB-ARBA"/>
</dbReference>
<dbReference type="PROSITE" id="PS50862">
    <property type="entry name" value="AA_TRNA_LIGASE_II"/>
    <property type="match status" value="1"/>
</dbReference>
<organism evidence="14 15">
    <name type="scientific">Marinithermofilum abyssi</name>
    <dbReference type="NCBI Taxonomy" id="1571185"/>
    <lineage>
        <taxon>Bacteria</taxon>
        <taxon>Bacillati</taxon>
        <taxon>Bacillota</taxon>
        <taxon>Bacilli</taxon>
        <taxon>Bacillales</taxon>
        <taxon>Thermoactinomycetaceae</taxon>
        <taxon>Marinithermofilum</taxon>
    </lineage>
</organism>
<comment type="caution">
    <text evidence="14">The sequence shown here is derived from an EMBL/GenBank/DDBJ whole genome shotgun (WGS) entry which is preliminary data.</text>
</comment>
<protein>
    <recommendedName>
        <fullName evidence="12">Proline--tRNA ligase</fullName>
        <ecNumber evidence="12">6.1.1.15</ecNumber>
    </recommendedName>
    <alternativeName>
        <fullName evidence="12">Prolyl-tRNA synthetase</fullName>
        <shortName evidence="12">ProRS</shortName>
    </alternativeName>
</protein>
<dbReference type="NCBIfam" id="NF006625">
    <property type="entry name" value="PRK09194.1"/>
    <property type="match status" value="1"/>
</dbReference>